<accession>A0AAJ2V9R5</accession>
<evidence type="ECO:0000313" key="1">
    <source>
        <dbReference type="EMBL" id="MDX4957239.1"/>
    </source>
</evidence>
<protein>
    <submittedName>
        <fullName evidence="1">Uncharacterized protein</fullName>
    </submittedName>
</protein>
<name>A0AAJ2V9R5_DELAC</name>
<gene>
    <name evidence="1" type="ORF">SGN30_27800</name>
</gene>
<sequence>MANILSRICGWLKPAWPCGRIALIAEPSVRELDDWLRENMPELWANIQAADNCSATYDLLYEVCGVDGWHGVYACDLVTDSAPIFLARLKEIKAHGPHQHIQ</sequence>
<dbReference type="AlphaFoldDB" id="A0AAJ2V9R5"/>
<dbReference type="RefSeq" id="WP_319076705.1">
    <property type="nucleotide sequence ID" value="NZ_JAWWMZ010000016.1"/>
</dbReference>
<organism evidence="1 2">
    <name type="scientific">Delftia acidovorans</name>
    <name type="common">Pseudomonas acidovorans</name>
    <name type="synonym">Comamonas acidovorans</name>
    <dbReference type="NCBI Taxonomy" id="80866"/>
    <lineage>
        <taxon>Bacteria</taxon>
        <taxon>Pseudomonadati</taxon>
        <taxon>Pseudomonadota</taxon>
        <taxon>Betaproteobacteria</taxon>
        <taxon>Burkholderiales</taxon>
        <taxon>Comamonadaceae</taxon>
        <taxon>Delftia</taxon>
    </lineage>
</organism>
<dbReference type="EMBL" id="JAWWMZ010000016">
    <property type="protein sequence ID" value="MDX4957239.1"/>
    <property type="molecule type" value="Genomic_DNA"/>
</dbReference>
<dbReference type="Proteomes" id="UP001287445">
    <property type="component" value="Unassembled WGS sequence"/>
</dbReference>
<comment type="caution">
    <text evidence="1">The sequence shown here is derived from an EMBL/GenBank/DDBJ whole genome shotgun (WGS) entry which is preliminary data.</text>
</comment>
<evidence type="ECO:0000313" key="2">
    <source>
        <dbReference type="Proteomes" id="UP001287445"/>
    </source>
</evidence>
<reference evidence="1" key="1">
    <citation type="submission" date="2023-11" db="EMBL/GenBank/DDBJ databases">
        <title>Identification and selenium tolerance of Delftia acidovorans R3-25.</title>
        <authorList>
            <person name="Zhang S."/>
            <person name="Liu Y."/>
            <person name="Guo Y."/>
        </authorList>
    </citation>
    <scope>NUCLEOTIDE SEQUENCE</scope>
    <source>
        <strain evidence="1">R3-25</strain>
    </source>
</reference>
<proteinExistence type="predicted"/>